<proteinExistence type="predicted"/>
<dbReference type="STRING" id="42253.NITMOv2_1767"/>
<sequence>MPLPGWRNWQTRRTQNPVLAREWEFDPPSGHHWGWTPPTSGDERPLTDLEHWPIVPRSLGLWTHNGFAQETLSFIISTLHLLTHKEAAHA</sequence>
<dbReference type="KEGG" id="nmv:NITMOv2_1767"/>
<gene>
    <name evidence="1" type="ORF">NITMOv2_1767</name>
</gene>
<keyword evidence="2" id="KW-1185">Reference proteome</keyword>
<evidence type="ECO:0000313" key="2">
    <source>
        <dbReference type="Proteomes" id="UP000069205"/>
    </source>
</evidence>
<name>A0A0K2GC47_NITMO</name>
<dbReference type="AlphaFoldDB" id="A0A0K2GC47"/>
<dbReference type="EMBL" id="CP011801">
    <property type="protein sequence ID" value="ALA58187.1"/>
    <property type="molecule type" value="Genomic_DNA"/>
</dbReference>
<reference evidence="1 2" key="1">
    <citation type="journal article" date="2015" name="Proc. Natl. Acad. Sci. U.S.A.">
        <title>Expanded metabolic versatility of ubiquitous nitrite-oxidizing bacteria from the genus Nitrospira.</title>
        <authorList>
            <person name="Koch H."/>
            <person name="Lucker S."/>
            <person name="Albertsen M."/>
            <person name="Kitzinger K."/>
            <person name="Herbold C."/>
            <person name="Spieck E."/>
            <person name="Nielsen P.H."/>
            <person name="Wagner M."/>
            <person name="Daims H."/>
        </authorList>
    </citation>
    <scope>NUCLEOTIDE SEQUENCE [LARGE SCALE GENOMIC DNA]</scope>
    <source>
        <strain evidence="1 2">NSP M-1</strain>
    </source>
</reference>
<accession>A0A0K2GC47</accession>
<protein>
    <submittedName>
        <fullName evidence="1">Uncharacterized protein</fullName>
    </submittedName>
</protein>
<evidence type="ECO:0000313" key="1">
    <source>
        <dbReference type="EMBL" id="ALA58187.1"/>
    </source>
</evidence>
<dbReference type="Proteomes" id="UP000069205">
    <property type="component" value="Chromosome"/>
</dbReference>
<organism evidence="1 2">
    <name type="scientific">Nitrospira moscoviensis</name>
    <dbReference type="NCBI Taxonomy" id="42253"/>
    <lineage>
        <taxon>Bacteria</taxon>
        <taxon>Pseudomonadati</taxon>
        <taxon>Nitrospirota</taxon>
        <taxon>Nitrospiria</taxon>
        <taxon>Nitrospirales</taxon>
        <taxon>Nitrospiraceae</taxon>
        <taxon>Nitrospira</taxon>
    </lineage>
</organism>